<dbReference type="AlphaFoldDB" id="A0A382KY08"/>
<reference evidence="1" key="1">
    <citation type="submission" date="2018-05" db="EMBL/GenBank/DDBJ databases">
        <authorList>
            <person name="Lanie J.A."/>
            <person name="Ng W.-L."/>
            <person name="Kazmierczak K.M."/>
            <person name="Andrzejewski T.M."/>
            <person name="Davidsen T.M."/>
            <person name="Wayne K.J."/>
            <person name="Tettelin H."/>
            <person name="Glass J.I."/>
            <person name="Rusch D."/>
            <person name="Podicherti R."/>
            <person name="Tsui H.-C.T."/>
            <person name="Winkler M.E."/>
        </authorList>
    </citation>
    <scope>NUCLEOTIDE SEQUENCE</scope>
</reference>
<accession>A0A382KY08</accession>
<evidence type="ECO:0000313" key="1">
    <source>
        <dbReference type="EMBL" id="SVC27561.1"/>
    </source>
</evidence>
<proteinExistence type="predicted"/>
<organism evidence="1">
    <name type="scientific">marine metagenome</name>
    <dbReference type="NCBI Taxonomy" id="408172"/>
    <lineage>
        <taxon>unclassified sequences</taxon>
        <taxon>metagenomes</taxon>
        <taxon>ecological metagenomes</taxon>
    </lineage>
</organism>
<dbReference type="EMBL" id="UINC01082626">
    <property type="protein sequence ID" value="SVC27561.1"/>
    <property type="molecule type" value="Genomic_DNA"/>
</dbReference>
<protein>
    <submittedName>
        <fullName evidence="1">Uncharacterized protein</fullName>
    </submittedName>
</protein>
<sequence length="39" mass="4378">MAQDERGQAWQAKQMYYVVVIILQRNLIAGVRLNCSPGG</sequence>
<name>A0A382KY08_9ZZZZ</name>
<gene>
    <name evidence="1" type="ORF">METZ01_LOCUS280415</name>
</gene>